<evidence type="ECO:0000256" key="1">
    <source>
        <dbReference type="ARBA" id="ARBA00004651"/>
    </source>
</evidence>
<evidence type="ECO:0000256" key="4">
    <source>
        <dbReference type="ARBA" id="ARBA00022723"/>
    </source>
</evidence>
<keyword evidence="7" id="KW-0460">Magnesium</keyword>
<dbReference type="NCBIfam" id="TIGR01494">
    <property type="entry name" value="ATPase_P-type"/>
    <property type="match status" value="1"/>
</dbReference>
<dbReference type="FunFam" id="2.70.150.10:FF:000002">
    <property type="entry name" value="Copper-transporting ATPase 1, putative"/>
    <property type="match status" value="1"/>
</dbReference>
<keyword evidence="3 11" id="KW-0812">Transmembrane</keyword>
<dbReference type="Proteomes" id="UP000295063">
    <property type="component" value="Unassembled WGS sequence"/>
</dbReference>
<keyword evidence="8" id="KW-1278">Translocase</keyword>
<feature type="transmembrane region" description="Helical" evidence="11">
    <location>
        <begin position="79"/>
        <end position="97"/>
    </location>
</feature>
<dbReference type="PANTHER" id="PTHR43079:SF1">
    <property type="entry name" value="CADMIUM_ZINC-TRANSPORTING ATPASE HMA1, CHLOROPLASTIC-RELATED"/>
    <property type="match status" value="1"/>
</dbReference>
<evidence type="ECO:0000256" key="8">
    <source>
        <dbReference type="ARBA" id="ARBA00022967"/>
    </source>
</evidence>
<evidence type="ECO:0000256" key="10">
    <source>
        <dbReference type="ARBA" id="ARBA00023136"/>
    </source>
</evidence>
<dbReference type="SUPFAM" id="SSF81665">
    <property type="entry name" value="Calcium ATPase, transmembrane domain M"/>
    <property type="match status" value="1"/>
</dbReference>
<dbReference type="GO" id="GO:0005524">
    <property type="term" value="F:ATP binding"/>
    <property type="evidence" value="ECO:0007669"/>
    <property type="project" value="UniProtKB-UniRule"/>
</dbReference>
<dbReference type="GO" id="GO:0046872">
    <property type="term" value="F:metal ion binding"/>
    <property type="evidence" value="ECO:0007669"/>
    <property type="project" value="UniProtKB-KW"/>
</dbReference>
<dbReference type="PANTHER" id="PTHR43079">
    <property type="entry name" value="PROBABLE CADMIUM/ZINC-TRANSPORTING ATPASE HMA1"/>
    <property type="match status" value="1"/>
</dbReference>
<dbReference type="Gene3D" id="3.40.50.1000">
    <property type="entry name" value="HAD superfamily/HAD-like"/>
    <property type="match status" value="1"/>
</dbReference>
<evidence type="ECO:0000256" key="3">
    <source>
        <dbReference type="ARBA" id="ARBA00022692"/>
    </source>
</evidence>
<dbReference type="SFLD" id="SFLDS00003">
    <property type="entry name" value="Haloacid_Dehalogenase"/>
    <property type="match status" value="1"/>
</dbReference>
<comment type="similarity">
    <text evidence="2 11">Belongs to the cation transport ATPase (P-type) (TC 3.A.3) family. Type IB subfamily.</text>
</comment>
<organism evidence="13 14">
    <name type="scientific">Anaerospora hongkongensis</name>
    <dbReference type="NCBI Taxonomy" id="244830"/>
    <lineage>
        <taxon>Bacteria</taxon>
        <taxon>Bacillati</taxon>
        <taxon>Bacillota</taxon>
        <taxon>Negativicutes</taxon>
        <taxon>Selenomonadales</taxon>
        <taxon>Sporomusaceae</taxon>
        <taxon>Anaerospora</taxon>
    </lineage>
</organism>
<evidence type="ECO:0000313" key="14">
    <source>
        <dbReference type="Proteomes" id="UP000295063"/>
    </source>
</evidence>
<keyword evidence="14" id="KW-1185">Reference proteome</keyword>
<dbReference type="InterPro" id="IPR023299">
    <property type="entry name" value="ATPase_P-typ_cyto_dom_N"/>
</dbReference>
<feature type="transmembrane region" description="Helical" evidence="11">
    <location>
        <begin position="591"/>
        <end position="607"/>
    </location>
</feature>
<keyword evidence="6 11" id="KW-0067">ATP-binding</keyword>
<comment type="subcellular location">
    <subcellularLocation>
        <location evidence="1">Cell membrane</location>
        <topology evidence="1">Multi-pass membrane protein</topology>
    </subcellularLocation>
</comment>
<dbReference type="InterPro" id="IPR059000">
    <property type="entry name" value="ATPase_P-type_domA"/>
</dbReference>
<dbReference type="InterPro" id="IPR001757">
    <property type="entry name" value="P_typ_ATPase"/>
</dbReference>
<dbReference type="InterPro" id="IPR036412">
    <property type="entry name" value="HAD-like_sf"/>
</dbReference>
<dbReference type="PRINTS" id="PR00941">
    <property type="entry name" value="CDATPASE"/>
</dbReference>
<dbReference type="SUPFAM" id="SSF81653">
    <property type="entry name" value="Calcium ATPase, transduction domain A"/>
    <property type="match status" value="1"/>
</dbReference>
<sequence>MNSAVVAEYRKDRSVSVFWEQHGAMLTTVVSAVLAIGAWQAGMRGWSNMEVPLYIAAYVTGGYRKAWEGLQTLIVERDLDVDLLMVIAAIGAASIGYWQDGAILIFIFALSSVLEGYTLEKTNHDIRSIMKLRPEKALVLRGTAQLQVRVEDLRAGDVVLTKPGERIPADGIIQDGYSAIDQSSITGESIPVDKGAGDEVYAGTINGQGALRIEVTKQAEATLLAKIIRLVQEAQSEMPPSQLFVERFEGIYAKLVVGTAIVLLLVLPSMFHFTWEAAIYRTMIFLVVASPCALVSSIMPAVLSAISNGARQGILFKGGVHLENSGEIKVVAFDKTGTLTEGRPQVTDIISFGAQSENEVLRCTAALETLSEHPIARAIVETAKARGLELPTASKLQAVPGAGIHGRVQDTEFSIGNIDCLQQKSMPAEQEQVIEQLEKQGKTIIYVQSAGVLQGLLAIQDSLRPQAKAAVRALRQMGIKVVMLTGDKLSTARALGVEAGVDEVYAGLYPEQKVKIIKELTSRDGKVAMVGDGVNDAPALAAASVGIAMGAAGTDVALETANVVLMADDITKVAEVVALGRRTGKVVKQNLAFAMAVVVALVAGTFFDNVTLPLGVIGHEGSTLLVIASGLRLLR</sequence>
<dbReference type="EMBL" id="SLUI01000015">
    <property type="protein sequence ID" value="TCL34492.1"/>
    <property type="molecule type" value="Genomic_DNA"/>
</dbReference>
<evidence type="ECO:0000256" key="5">
    <source>
        <dbReference type="ARBA" id="ARBA00022741"/>
    </source>
</evidence>
<keyword evidence="5 11" id="KW-0547">Nucleotide-binding</keyword>
<feature type="domain" description="P-type ATPase A" evidence="12">
    <location>
        <begin position="132"/>
        <end position="232"/>
    </location>
</feature>
<evidence type="ECO:0000259" key="12">
    <source>
        <dbReference type="Pfam" id="PF00122"/>
    </source>
</evidence>
<dbReference type="InterPro" id="IPR023214">
    <property type="entry name" value="HAD_sf"/>
</dbReference>
<dbReference type="GO" id="GO:0019829">
    <property type="term" value="F:ATPase-coupled monoatomic cation transmembrane transporter activity"/>
    <property type="evidence" value="ECO:0007669"/>
    <property type="project" value="InterPro"/>
</dbReference>
<evidence type="ECO:0000256" key="2">
    <source>
        <dbReference type="ARBA" id="ARBA00006024"/>
    </source>
</evidence>
<dbReference type="InterPro" id="IPR018303">
    <property type="entry name" value="ATPase_P-typ_P_site"/>
</dbReference>
<reference evidence="13 14" key="1">
    <citation type="submission" date="2019-03" db="EMBL/GenBank/DDBJ databases">
        <title>Genomic Encyclopedia of Type Strains, Phase IV (KMG-IV): sequencing the most valuable type-strain genomes for metagenomic binning, comparative biology and taxonomic classification.</title>
        <authorList>
            <person name="Goeker M."/>
        </authorList>
    </citation>
    <scope>NUCLEOTIDE SEQUENCE [LARGE SCALE GENOMIC DNA]</scope>
    <source>
        <strain evidence="13 14">DSM 15969</strain>
    </source>
</reference>
<dbReference type="InterPro" id="IPR008250">
    <property type="entry name" value="ATPase_P-typ_transduc_dom_A_sf"/>
</dbReference>
<dbReference type="Pfam" id="PF00702">
    <property type="entry name" value="Hydrolase"/>
    <property type="match status" value="1"/>
</dbReference>
<keyword evidence="9 11" id="KW-1133">Transmembrane helix</keyword>
<accession>A0A4R1PS39</accession>
<dbReference type="CDD" id="cd07551">
    <property type="entry name" value="P-type_ATPase_HM_ZosA_PfeT-like"/>
    <property type="match status" value="1"/>
</dbReference>
<dbReference type="Gene3D" id="3.40.1110.10">
    <property type="entry name" value="Calcium-transporting ATPase, cytoplasmic domain N"/>
    <property type="match status" value="1"/>
</dbReference>
<dbReference type="InterPro" id="IPR051949">
    <property type="entry name" value="Cation_Transport_ATPase"/>
</dbReference>
<dbReference type="SFLD" id="SFLDF00027">
    <property type="entry name" value="p-type_atpase"/>
    <property type="match status" value="1"/>
</dbReference>
<evidence type="ECO:0000256" key="7">
    <source>
        <dbReference type="ARBA" id="ARBA00022842"/>
    </source>
</evidence>
<dbReference type="Gene3D" id="2.70.150.10">
    <property type="entry name" value="Calcium-transporting ATPase, cytoplasmic transduction domain A"/>
    <property type="match status" value="1"/>
</dbReference>
<dbReference type="OrthoDB" id="9760364at2"/>
<dbReference type="InterPro" id="IPR027256">
    <property type="entry name" value="P-typ_ATPase_IB"/>
</dbReference>
<feature type="transmembrane region" description="Helical" evidence="11">
    <location>
        <begin position="21"/>
        <end position="39"/>
    </location>
</feature>
<name>A0A4R1PS39_9FIRM</name>
<keyword evidence="10 11" id="KW-0472">Membrane</keyword>
<dbReference type="NCBIfam" id="TIGR01525">
    <property type="entry name" value="ATPase-IB_hvy"/>
    <property type="match status" value="1"/>
</dbReference>
<dbReference type="InterPro" id="IPR044492">
    <property type="entry name" value="P_typ_ATPase_HD_dom"/>
</dbReference>
<evidence type="ECO:0000256" key="11">
    <source>
        <dbReference type="RuleBase" id="RU362081"/>
    </source>
</evidence>
<evidence type="ECO:0000256" key="9">
    <source>
        <dbReference type="ARBA" id="ARBA00022989"/>
    </source>
</evidence>
<dbReference type="PROSITE" id="PS00154">
    <property type="entry name" value="ATPASE_E1_E2"/>
    <property type="match status" value="1"/>
</dbReference>
<evidence type="ECO:0000256" key="6">
    <source>
        <dbReference type="ARBA" id="ARBA00022840"/>
    </source>
</evidence>
<dbReference type="GO" id="GO:0005886">
    <property type="term" value="C:plasma membrane"/>
    <property type="evidence" value="ECO:0007669"/>
    <property type="project" value="UniProtKB-SubCell"/>
</dbReference>
<feature type="transmembrane region" description="Helical" evidence="11">
    <location>
        <begin position="251"/>
        <end position="271"/>
    </location>
</feature>
<dbReference type="PRINTS" id="PR00119">
    <property type="entry name" value="CATATPASE"/>
</dbReference>
<keyword evidence="11" id="KW-1003">Cell membrane</keyword>
<feature type="transmembrane region" description="Helical" evidence="11">
    <location>
        <begin position="283"/>
        <end position="306"/>
    </location>
</feature>
<dbReference type="RefSeq" id="WP_132082899.1">
    <property type="nucleotide sequence ID" value="NZ_SLUI01000015.1"/>
</dbReference>
<feature type="transmembrane region" description="Helical" evidence="11">
    <location>
        <begin position="613"/>
        <end position="634"/>
    </location>
</feature>
<dbReference type="SFLD" id="SFLDG00002">
    <property type="entry name" value="C1.7:_P-type_atpase_like"/>
    <property type="match status" value="1"/>
</dbReference>
<dbReference type="InterPro" id="IPR023298">
    <property type="entry name" value="ATPase_P-typ_TM_dom_sf"/>
</dbReference>
<dbReference type="GO" id="GO:0016887">
    <property type="term" value="F:ATP hydrolysis activity"/>
    <property type="evidence" value="ECO:0007669"/>
    <property type="project" value="InterPro"/>
</dbReference>
<dbReference type="SUPFAM" id="SSF56784">
    <property type="entry name" value="HAD-like"/>
    <property type="match status" value="1"/>
</dbReference>
<keyword evidence="4 11" id="KW-0479">Metal-binding</keyword>
<proteinExistence type="inferred from homology"/>
<dbReference type="Pfam" id="PF00122">
    <property type="entry name" value="E1-E2_ATPase"/>
    <property type="match status" value="1"/>
</dbReference>
<gene>
    <name evidence="13" type="ORF">EV210_11578</name>
</gene>
<dbReference type="AlphaFoldDB" id="A0A4R1PS39"/>
<comment type="caution">
    <text evidence="13">The sequence shown here is derived from an EMBL/GenBank/DDBJ whole genome shotgun (WGS) entry which is preliminary data.</text>
</comment>
<dbReference type="NCBIfam" id="TIGR01512">
    <property type="entry name" value="ATPase-IB2_Cd"/>
    <property type="match status" value="1"/>
</dbReference>
<protein>
    <submittedName>
        <fullName evidence="13">Cd2+/Zn2+-exporting ATPase</fullName>
    </submittedName>
</protein>
<evidence type="ECO:0000313" key="13">
    <source>
        <dbReference type="EMBL" id="TCL34492.1"/>
    </source>
</evidence>